<dbReference type="EMBL" id="VFQC01000003">
    <property type="protein sequence ID" value="TQN27766.1"/>
    <property type="molecule type" value="Genomic_DNA"/>
</dbReference>
<reference evidence="2 3" key="1">
    <citation type="submission" date="2019-06" db="EMBL/GenBank/DDBJ databases">
        <title>Sequencing the genomes of 1000 actinobacteria strains.</title>
        <authorList>
            <person name="Klenk H.-P."/>
        </authorList>
    </citation>
    <scope>NUCLEOTIDE SEQUENCE [LARGE SCALE GENOMIC DNA]</scope>
    <source>
        <strain evidence="2 3">DSM 45015</strain>
    </source>
</reference>
<feature type="region of interest" description="Disordered" evidence="1">
    <location>
        <begin position="88"/>
        <end position="127"/>
    </location>
</feature>
<feature type="compositionally biased region" description="Basic and acidic residues" evidence="1">
    <location>
        <begin position="93"/>
        <end position="106"/>
    </location>
</feature>
<sequence>MFSSLGAERGVVLMERRIGESYRDSGDYDQAEAYLRSALQWFHEAGDDYQIIRTSRSLALTFQEQRRHEAAREVLEKAHSLAETIGAATDTEEMSRLAEQMRDHIPTGRGSALRPGSPSGGEGADNR</sequence>
<evidence type="ECO:0000313" key="2">
    <source>
        <dbReference type="EMBL" id="TQN27766.1"/>
    </source>
</evidence>
<keyword evidence="3" id="KW-1185">Reference proteome</keyword>
<accession>A0A543N7F8</accession>
<dbReference type="AlphaFoldDB" id="A0A543N7F8"/>
<dbReference type="InterPro" id="IPR011990">
    <property type="entry name" value="TPR-like_helical_dom_sf"/>
</dbReference>
<evidence type="ECO:0000313" key="3">
    <source>
        <dbReference type="Proteomes" id="UP000317422"/>
    </source>
</evidence>
<proteinExistence type="predicted"/>
<feature type="compositionally biased region" description="Gly residues" evidence="1">
    <location>
        <begin position="118"/>
        <end position="127"/>
    </location>
</feature>
<comment type="caution">
    <text evidence="2">The sequence shown here is derived from an EMBL/GenBank/DDBJ whole genome shotgun (WGS) entry which is preliminary data.</text>
</comment>
<dbReference type="Gene3D" id="1.25.40.10">
    <property type="entry name" value="Tetratricopeptide repeat domain"/>
    <property type="match status" value="1"/>
</dbReference>
<dbReference type="Proteomes" id="UP000317422">
    <property type="component" value="Unassembled WGS sequence"/>
</dbReference>
<dbReference type="Pfam" id="PF13424">
    <property type="entry name" value="TPR_12"/>
    <property type="match status" value="1"/>
</dbReference>
<protein>
    <submittedName>
        <fullName evidence="2">Tetratricopeptide repeat protein</fullName>
    </submittedName>
</protein>
<organism evidence="2 3">
    <name type="scientific">Haloactinospora alba</name>
    <dbReference type="NCBI Taxonomy" id="405555"/>
    <lineage>
        <taxon>Bacteria</taxon>
        <taxon>Bacillati</taxon>
        <taxon>Actinomycetota</taxon>
        <taxon>Actinomycetes</taxon>
        <taxon>Streptosporangiales</taxon>
        <taxon>Nocardiopsidaceae</taxon>
        <taxon>Haloactinospora</taxon>
    </lineage>
</organism>
<name>A0A543N7F8_9ACTN</name>
<gene>
    <name evidence="2" type="ORF">FHX37_4495</name>
</gene>
<dbReference type="SUPFAM" id="SSF48452">
    <property type="entry name" value="TPR-like"/>
    <property type="match status" value="1"/>
</dbReference>
<evidence type="ECO:0000256" key="1">
    <source>
        <dbReference type="SAM" id="MobiDB-lite"/>
    </source>
</evidence>